<dbReference type="InterPro" id="IPR051448">
    <property type="entry name" value="CdaR-like_regulators"/>
</dbReference>
<name>A0A5M4FCJ1_9ACTN</name>
<evidence type="ECO:0008006" key="7">
    <source>
        <dbReference type="Google" id="ProtNLM"/>
    </source>
</evidence>
<dbReference type="InterPro" id="IPR025736">
    <property type="entry name" value="PucR_C-HTH_dom"/>
</dbReference>
<evidence type="ECO:0000256" key="1">
    <source>
        <dbReference type="ARBA" id="ARBA00006754"/>
    </source>
</evidence>
<protein>
    <recommendedName>
        <fullName evidence="7">PucR family transcriptional regulator</fullName>
    </recommendedName>
</protein>
<evidence type="ECO:0000259" key="3">
    <source>
        <dbReference type="Pfam" id="PF14361"/>
    </source>
</evidence>
<evidence type="ECO:0000259" key="2">
    <source>
        <dbReference type="Pfam" id="PF13556"/>
    </source>
</evidence>
<dbReference type="InterPro" id="IPR042070">
    <property type="entry name" value="PucR_C-HTH_sf"/>
</dbReference>
<comment type="caution">
    <text evidence="5">The sequence shown here is derived from an EMBL/GenBank/DDBJ whole genome shotgun (WGS) entry which is preliminary data.</text>
</comment>
<organism evidence="5 6">
    <name type="scientific">Aeromicrobium ginsengisoli</name>
    <dbReference type="NCBI Taxonomy" id="363867"/>
    <lineage>
        <taxon>Bacteria</taxon>
        <taxon>Bacillati</taxon>
        <taxon>Actinomycetota</taxon>
        <taxon>Actinomycetes</taxon>
        <taxon>Propionibacteriales</taxon>
        <taxon>Nocardioidaceae</taxon>
        <taxon>Aeromicrobium</taxon>
    </lineage>
</organism>
<dbReference type="Pfam" id="PF13556">
    <property type="entry name" value="HTH_30"/>
    <property type="match status" value="1"/>
</dbReference>
<gene>
    <name evidence="5" type="ORF">ESP70_013690</name>
</gene>
<dbReference type="PANTHER" id="PTHR33744">
    <property type="entry name" value="CARBOHYDRATE DIACID REGULATOR"/>
    <property type="match status" value="1"/>
</dbReference>
<sequence>MLTQRDAFAAALFEVTLQEVSDLDHDSRLRALLEASISENIVAAVNFLEHGTPVEELDAPTAALTYARTLAQRDVPLSALIRAYRIGHARFLDVALGLINPTADQMDVVLHFVSRAAAYIDKVCEQVGRSYEAERDRWVSSRSGLRQQSVNEILSGTSNDIRQAEQTLAYALDGTHVALEAWPHIDVSGFDVVKLFDDASKVVARTLKAVGPPLIVPNDEREVRMWFRVPPASVVASTELGRALEAAQLQVHLAVGSPEDGVAGFRRSLHQAERVKEIKLAGAGRAPQVVTYREVAPVALMAADLPQLRAYVLAALGGLAVDDERSATLRETLRVFLDHNRSYAGAAEAMTLHRNSIQYRVQQALASCGRHLDEPGVVFELQAALEAAHWLGGAVLAKP</sequence>
<dbReference type="Pfam" id="PF17853">
    <property type="entry name" value="GGDEF_2"/>
    <property type="match status" value="1"/>
</dbReference>
<feature type="domain" description="PucR C-terminal helix-turn-helix" evidence="2">
    <location>
        <begin position="329"/>
        <end position="387"/>
    </location>
</feature>
<evidence type="ECO:0000313" key="6">
    <source>
        <dbReference type="Proteomes" id="UP000380867"/>
    </source>
</evidence>
<dbReference type="OrthoDB" id="3663486at2"/>
<reference evidence="5" key="1">
    <citation type="submission" date="2019-09" db="EMBL/GenBank/DDBJ databases">
        <authorList>
            <person name="Li J."/>
        </authorList>
    </citation>
    <scope>NUCLEOTIDE SEQUENCE [LARGE SCALE GENOMIC DNA]</scope>
    <source>
        <strain evidence="5">JCM 14732</strain>
    </source>
</reference>
<evidence type="ECO:0000259" key="4">
    <source>
        <dbReference type="Pfam" id="PF17853"/>
    </source>
</evidence>
<keyword evidence="6" id="KW-1185">Reference proteome</keyword>
<proteinExistence type="inferred from homology"/>
<accession>A0A5M4FCJ1</accession>
<dbReference type="InterPro" id="IPR025751">
    <property type="entry name" value="RsbRD_N_dom"/>
</dbReference>
<evidence type="ECO:0000313" key="5">
    <source>
        <dbReference type="EMBL" id="KAA1396123.1"/>
    </source>
</evidence>
<feature type="domain" description="RsbT co-antagonist protein RsbRD N-terminal" evidence="3">
    <location>
        <begin position="6"/>
        <end position="143"/>
    </location>
</feature>
<dbReference type="AlphaFoldDB" id="A0A5M4FCJ1"/>
<feature type="domain" description="CdaR GGDEF-like" evidence="4">
    <location>
        <begin position="159"/>
        <end position="275"/>
    </location>
</feature>
<dbReference type="PANTHER" id="PTHR33744:SF1">
    <property type="entry name" value="DNA-BINDING TRANSCRIPTIONAL ACTIVATOR ADER"/>
    <property type="match status" value="1"/>
</dbReference>
<dbReference type="Gene3D" id="1.10.10.2840">
    <property type="entry name" value="PucR C-terminal helix-turn-helix domain"/>
    <property type="match status" value="1"/>
</dbReference>
<dbReference type="Pfam" id="PF14361">
    <property type="entry name" value="RsbRD_N"/>
    <property type="match status" value="1"/>
</dbReference>
<comment type="similarity">
    <text evidence="1">Belongs to the CdaR family.</text>
</comment>
<dbReference type="EMBL" id="SDPQ02000003">
    <property type="protein sequence ID" value="KAA1396123.1"/>
    <property type="molecule type" value="Genomic_DNA"/>
</dbReference>
<dbReference type="Proteomes" id="UP000380867">
    <property type="component" value="Unassembled WGS sequence"/>
</dbReference>
<dbReference type="InterPro" id="IPR041522">
    <property type="entry name" value="CdaR_GGDEF"/>
</dbReference>